<proteinExistence type="predicted"/>
<keyword evidence="2" id="KW-1185">Reference proteome</keyword>
<name>A0A0V0RBW5_9BILA</name>
<evidence type="ECO:0000313" key="2">
    <source>
        <dbReference type="Proteomes" id="UP000054630"/>
    </source>
</evidence>
<comment type="caution">
    <text evidence="1">The sequence shown here is derived from an EMBL/GenBank/DDBJ whole genome shotgun (WGS) entry which is preliminary data.</text>
</comment>
<dbReference type="AlphaFoldDB" id="A0A0V0RBW5"/>
<dbReference type="OrthoDB" id="10379866at2759"/>
<sequence>MICAAYLRRAGYCFFSFPFFHPKNYKRIPFIRLCR</sequence>
<evidence type="ECO:0000313" key="1">
    <source>
        <dbReference type="EMBL" id="KRX11733.1"/>
    </source>
</evidence>
<dbReference type="EMBL" id="JYDL01001521">
    <property type="protein sequence ID" value="KRX11733.1"/>
    <property type="molecule type" value="Genomic_DNA"/>
</dbReference>
<accession>A0A0V0RBW5</accession>
<protein>
    <submittedName>
        <fullName evidence="1">Uncharacterized protein</fullName>
    </submittedName>
</protein>
<dbReference type="Proteomes" id="UP000054630">
    <property type="component" value="Unassembled WGS sequence"/>
</dbReference>
<gene>
    <name evidence="1" type="ORF">T07_14609</name>
</gene>
<organism evidence="1 2">
    <name type="scientific">Trichinella nelsoni</name>
    <dbReference type="NCBI Taxonomy" id="6336"/>
    <lineage>
        <taxon>Eukaryota</taxon>
        <taxon>Metazoa</taxon>
        <taxon>Ecdysozoa</taxon>
        <taxon>Nematoda</taxon>
        <taxon>Enoplea</taxon>
        <taxon>Dorylaimia</taxon>
        <taxon>Trichinellida</taxon>
        <taxon>Trichinellidae</taxon>
        <taxon>Trichinella</taxon>
    </lineage>
</organism>
<reference evidence="1 2" key="1">
    <citation type="submission" date="2015-01" db="EMBL/GenBank/DDBJ databases">
        <title>Evolution of Trichinella species and genotypes.</title>
        <authorList>
            <person name="Korhonen P.K."/>
            <person name="Edoardo P."/>
            <person name="Giuseppe L.R."/>
            <person name="Gasser R.B."/>
        </authorList>
    </citation>
    <scope>NUCLEOTIDE SEQUENCE [LARGE SCALE GENOMIC DNA]</scope>
    <source>
        <strain evidence="1">ISS37</strain>
    </source>
</reference>